<dbReference type="SMART" id="SM00091">
    <property type="entry name" value="PAS"/>
    <property type="match status" value="1"/>
</dbReference>
<dbReference type="Pfam" id="PF08448">
    <property type="entry name" value="PAS_4"/>
    <property type="match status" value="1"/>
</dbReference>
<evidence type="ECO:0000256" key="5">
    <source>
        <dbReference type="ARBA" id="ARBA00022741"/>
    </source>
</evidence>
<evidence type="ECO:0000313" key="11">
    <source>
        <dbReference type="Proteomes" id="UP000468591"/>
    </source>
</evidence>
<proteinExistence type="predicted"/>
<evidence type="ECO:0000259" key="8">
    <source>
        <dbReference type="SMART" id="SM00091"/>
    </source>
</evidence>
<dbReference type="InterPro" id="IPR011102">
    <property type="entry name" value="Sig_transdc_His_kinase_HWE"/>
</dbReference>
<dbReference type="InterPro" id="IPR013656">
    <property type="entry name" value="PAS_4"/>
</dbReference>
<dbReference type="InterPro" id="IPR000014">
    <property type="entry name" value="PAS"/>
</dbReference>
<dbReference type="NCBIfam" id="TIGR00229">
    <property type="entry name" value="sensory_box"/>
    <property type="match status" value="1"/>
</dbReference>
<evidence type="ECO:0000259" key="9">
    <source>
        <dbReference type="SMART" id="SM00911"/>
    </source>
</evidence>
<comment type="caution">
    <text evidence="10">The sequence shown here is derived from an EMBL/GenBank/DDBJ whole genome shotgun (WGS) entry which is preliminary data.</text>
</comment>
<dbReference type="EMBL" id="JAABNT010000001">
    <property type="protein sequence ID" value="NEK21035.1"/>
    <property type="molecule type" value="Genomic_DNA"/>
</dbReference>
<evidence type="ECO:0000313" key="10">
    <source>
        <dbReference type="EMBL" id="NEK21035.1"/>
    </source>
</evidence>
<dbReference type="SUPFAM" id="SSF55785">
    <property type="entry name" value="PYP-like sensor domain (PAS domain)"/>
    <property type="match status" value="1"/>
</dbReference>
<dbReference type="Proteomes" id="UP000468591">
    <property type="component" value="Unassembled WGS sequence"/>
</dbReference>
<dbReference type="GO" id="GO:0004673">
    <property type="term" value="F:protein histidine kinase activity"/>
    <property type="evidence" value="ECO:0007669"/>
    <property type="project" value="UniProtKB-EC"/>
</dbReference>
<dbReference type="GO" id="GO:0005524">
    <property type="term" value="F:ATP binding"/>
    <property type="evidence" value="ECO:0007669"/>
    <property type="project" value="UniProtKB-KW"/>
</dbReference>
<evidence type="ECO:0000256" key="4">
    <source>
        <dbReference type="ARBA" id="ARBA00022679"/>
    </source>
</evidence>
<comment type="catalytic activity">
    <reaction evidence="1">
        <text>ATP + protein L-histidine = ADP + protein N-phospho-L-histidine.</text>
        <dbReference type="EC" id="2.7.13.3"/>
    </reaction>
</comment>
<accession>A0A6P0C718</accession>
<protein>
    <recommendedName>
        <fullName evidence="2">histidine kinase</fullName>
        <ecNumber evidence="2">2.7.13.3</ecNumber>
    </recommendedName>
</protein>
<feature type="domain" description="PAS" evidence="8">
    <location>
        <begin position="14"/>
        <end position="82"/>
    </location>
</feature>
<organism evidence="10 11">
    <name type="scientific">Sulfitobacter sediminilitoris</name>
    <dbReference type="NCBI Taxonomy" id="2698830"/>
    <lineage>
        <taxon>Bacteria</taxon>
        <taxon>Pseudomonadati</taxon>
        <taxon>Pseudomonadota</taxon>
        <taxon>Alphaproteobacteria</taxon>
        <taxon>Rhodobacterales</taxon>
        <taxon>Roseobacteraceae</taxon>
        <taxon>Sulfitobacter</taxon>
    </lineage>
</organism>
<dbReference type="EC" id="2.7.13.3" evidence="2"/>
<dbReference type="PANTHER" id="PTHR41523:SF7">
    <property type="entry name" value="HISTIDINE KINASE"/>
    <property type="match status" value="1"/>
</dbReference>
<dbReference type="Pfam" id="PF07536">
    <property type="entry name" value="HWE_HK"/>
    <property type="match status" value="1"/>
</dbReference>
<evidence type="ECO:0000256" key="7">
    <source>
        <dbReference type="ARBA" id="ARBA00022840"/>
    </source>
</evidence>
<keyword evidence="11" id="KW-1185">Reference proteome</keyword>
<keyword evidence="7" id="KW-0067">ATP-binding</keyword>
<dbReference type="RefSeq" id="WP_164351878.1">
    <property type="nucleotide sequence ID" value="NZ_JAABNT010000001.1"/>
</dbReference>
<keyword evidence="4" id="KW-0808">Transferase</keyword>
<evidence type="ECO:0000256" key="3">
    <source>
        <dbReference type="ARBA" id="ARBA00022553"/>
    </source>
</evidence>
<evidence type="ECO:0000256" key="6">
    <source>
        <dbReference type="ARBA" id="ARBA00022777"/>
    </source>
</evidence>
<evidence type="ECO:0000256" key="2">
    <source>
        <dbReference type="ARBA" id="ARBA00012438"/>
    </source>
</evidence>
<name>A0A6P0C718_9RHOB</name>
<keyword evidence="6" id="KW-0418">Kinase</keyword>
<dbReference type="PANTHER" id="PTHR41523">
    <property type="entry name" value="TWO-COMPONENT SYSTEM SENSOR PROTEIN"/>
    <property type="match status" value="1"/>
</dbReference>
<dbReference type="InterPro" id="IPR035965">
    <property type="entry name" value="PAS-like_dom_sf"/>
</dbReference>
<gene>
    <name evidence="10" type="ORF">GV827_01280</name>
</gene>
<dbReference type="SMART" id="SM00911">
    <property type="entry name" value="HWE_HK"/>
    <property type="match status" value="1"/>
</dbReference>
<evidence type="ECO:0000256" key="1">
    <source>
        <dbReference type="ARBA" id="ARBA00000085"/>
    </source>
</evidence>
<dbReference type="AlphaFoldDB" id="A0A6P0C718"/>
<dbReference type="CDD" id="cd00130">
    <property type="entry name" value="PAS"/>
    <property type="match status" value="1"/>
</dbReference>
<keyword evidence="5" id="KW-0547">Nucleotide-binding</keyword>
<keyword evidence="3" id="KW-0597">Phosphoprotein</keyword>
<reference evidence="10 11" key="1">
    <citation type="submission" date="2020-01" db="EMBL/GenBank/DDBJ databases">
        <title>Sulfitobacter sediminilitoris sp. nov., isolated from a tidal flat.</title>
        <authorList>
            <person name="Park S."/>
            <person name="Yoon J.-H."/>
        </authorList>
    </citation>
    <scope>NUCLEOTIDE SEQUENCE [LARGE SCALE GENOMIC DNA]</scope>
    <source>
        <strain evidence="10 11">JBTF-M27</strain>
    </source>
</reference>
<dbReference type="Gene3D" id="3.30.450.20">
    <property type="entry name" value="PAS domain"/>
    <property type="match status" value="1"/>
</dbReference>
<feature type="domain" description="Signal transduction histidine kinase HWE region" evidence="9">
    <location>
        <begin position="150"/>
        <end position="233"/>
    </location>
</feature>
<sequence length="339" mass="37775">MFESDDAPERDDSLDYRQHFQEYPVQLLILDHDLRATDANERFFKNTGSTRDQIMGNKIFDVLPADPQHRAPVEQALRAALDGKETSVVELYYPMPDSDGPPGAQRDVWWTATHRPLRNAQGQITHVIQASEPVTEKVQADRMSAAISSELEHRIGNLLTLVLTVAKRTAQSESDLKAFMANYERRIIALASTSKLLTGKNLHGLNLEALLRAHLDPYLGEGSKTAIRISGPDLHIHPDRAQSFSLALHELTANAAKYGAFFQQSGELSVTWGGSLESDFWFSWVETNISIDGQPDRKGFGTEILTRIFPAQIGLPAQTRFDADQFAYQVGTNTSRDNG</sequence>